<comment type="caution">
    <text evidence="1">The sequence shown here is derived from an EMBL/GenBank/DDBJ whole genome shotgun (WGS) entry which is preliminary data.</text>
</comment>
<evidence type="ECO:0000313" key="2">
    <source>
        <dbReference type="Proteomes" id="UP001219934"/>
    </source>
</evidence>
<feature type="non-terminal residue" evidence="1">
    <location>
        <position position="68"/>
    </location>
</feature>
<protein>
    <submittedName>
        <fullName evidence="1">Uncharacterized protein</fullName>
    </submittedName>
</protein>
<sequence length="68" mass="7386">SLFLSGLHMLPYSTATNLMPESIAAERHTDGGALEETLSLQIKSPVQQMVRQRQHVQTSLGATSNHVA</sequence>
<accession>A0AAD6BMT8</accession>
<name>A0AAD6BMT8_9TELE</name>
<proteinExistence type="predicted"/>
<organism evidence="1 2">
    <name type="scientific">Pogonophryne albipinna</name>
    <dbReference type="NCBI Taxonomy" id="1090488"/>
    <lineage>
        <taxon>Eukaryota</taxon>
        <taxon>Metazoa</taxon>
        <taxon>Chordata</taxon>
        <taxon>Craniata</taxon>
        <taxon>Vertebrata</taxon>
        <taxon>Euteleostomi</taxon>
        <taxon>Actinopterygii</taxon>
        <taxon>Neopterygii</taxon>
        <taxon>Teleostei</taxon>
        <taxon>Neoteleostei</taxon>
        <taxon>Acanthomorphata</taxon>
        <taxon>Eupercaria</taxon>
        <taxon>Perciformes</taxon>
        <taxon>Notothenioidei</taxon>
        <taxon>Pogonophryne</taxon>
    </lineage>
</organism>
<keyword evidence="2" id="KW-1185">Reference proteome</keyword>
<gene>
    <name evidence="1" type="ORF">JOQ06_009335</name>
</gene>
<dbReference type="AlphaFoldDB" id="A0AAD6BMT8"/>
<evidence type="ECO:0000313" key="1">
    <source>
        <dbReference type="EMBL" id="KAJ4947299.1"/>
    </source>
</evidence>
<reference evidence="1" key="1">
    <citation type="submission" date="2022-11" db="EMBL/GenBank/DDBJ databases">
        <title>Chromosome-level genome of Pogonophryne albipinna.</title>
        <authorList>
            <person name="Jo E."/>
        </authorList>
    </citation>
    <scope>NUCLEOTIDE SEQUENCE</scope>
    <source>
        <strain evidence="1">SGF0006</strain>
        <tissue evidence="1">Muscle</tissue>
    </source>
</reference>
<dbReference type="EMBL" id="JAPTMU010000002">
    <property type="protein sequence ID" value="KAJ4947299.1"/>
    <property type="molecule type" value="Genomic_DNA"/>
</dbReference>
<dbReference type="Proteomes" id="UP001219934">
    <property type="component" value="Unassembled WGS sequence"/>
</dbReference>